<reference evidence="2" key="1">
    <citation type="submission" date="2023-11" db="EMBL/GenBank/DDBJ databases">
        <authorList>
            <person name="De Vega J J."/>
            <person name="De Vega J J."/>
        </authorList>
    </citation>
    <scope>NUCLEOTIDE SEQUENCE</scope>
</reference>
<name>A0AAD2K7S2_9AGAR</name>
<sequence length="135" mass="14468">MKSTTAFAAAAVLMSAMFSIRSVGALPLDARDVFVPPVLYPHAGTVWGVGQQHHVVWDTSNAPKQITNGKGVVMLRKANITTPLILGEGFDILLGRVQVTVPWVIEGDDYQLVCASSCSSVLVLYHVLNGFVFGL</sequence>
<feature type="signal peptide" evidence="1">
    <location>
        <begin position="1"/>
        <end position="25"/>
    </location>
</feature>
<dbReference type="AlphaFoldDB" id="A0AAD2K7S2"/>
<proteinExistence type="predicted"/>
<protein>
    <submittedName>
        <fullName evidence="2">Uncharacterized protein</fullName>
    </submittedName>
</protein>
<accession>A0AAD2K7S2</accession>
<keyword evidence="1" id="KW-0732">Signal</keyword>
<evidence type="ECO:0000256" key="1">
    <source>
        <dbReference type="SAM" id="SignalP"/>
    </source>
</evidence>
<organism evidence="2 3">
    <name type="scientific">Mycena citricolor</name>
    <dbReference type="NCBI Taxonomy" id="2018698"/>
    <lineage>
        <taxon>Eukaryota</taxon>
        <taxon>Fungi</taxon>
        <taxon>Dikarya</taxon>
        <taxon>Basidiomycota</taxon>
        <taxon>Agaricomycotina</taxon>
        <taxon>Agaricomycetes</taxon>
        <taxon>Agaricomycetidae</taxon>
        <taxon>Agaricales</taxon>
        <taxon>Marasmiineae</taxon>
        <taxon>Mycenaceae</taxon>
        <taxon>Mycena</taxon>
    </lineage>
</organism>
<dbReference type="EMBL" id="CAVNYO010000466">
    <property type="protein sequence ID" value="CAK5283467.1"/>
    <property type="molecule type" value="Genomic_DNA"/>
</dbReference>
<gene>
    <name evidence="2" type="ORF">MYCIT1_LOCUS36001</name>
</gene>
<evidence type="ECO:0000313" key="2">
    <source>
        <dbReference type="EMBL" id="CAK5283467.1"/>
    </source>
</evidence>
<keyword evidence="3" id="KW-1185">Reference proteome</keyword>
<comment type="caution">
    <text evidence="2">The sequence shown here is derived from an EMBL/GenBank/DDBJ whole genome shotgun (WGS) entry which is preliminary data.</text>
</comment>
<feature type="chain" id="PRO_5042025633" evidence="1">
    <location>
        <begin position="26"/>
        <end position="135"/>
    </location>
</feature>
<dbReference type="Proteomes" id="UP001295794">
    <property type="component" value="Unassembled WGS sequence"/>
</dbReference>
<evidence type="ECO:0000313" key="3">
    <source>
        <dbReference type="Proteomes" id="UP001295794"/>
    </source>
</evidence>